<organism evidence="11 12">
    <name type="scientific">Strigomonas culicis</name>
    <dbReference type="NCBI Taxonomy" id="28005"/>
    <lineage>
        <taxon>Eukaryota</taxon>
        <taxon>Discoba</taxon>
        <taxon>Euglenozoa</taxon>
        <taxon>Kinetoplastea</taxon>
        <taxon>Metakinetoplastina</taxon>
        <taxon>Trypanosomatida</taxon>
        <taxon>Trypanosomatidae</taxon>
        <taxon>Strigomonadinae</taxon>
        <taxon>Strigomonas</taxon>
    </lineage>
</organism>
<dbReference type="FunFam" id="3.40.50.300:FF:000372">
    <property type="entry name" value="Adenylate kinase isoenzyme 6 homolog"/>
    <property type="match status" value="1"/>
</dbReference>
<sequence>MEQPKGINILVTGTPGTGKTSLAALLVQELDEDHFEHIEVGKVVKEQRFYTAYDAEFDTHTIEEDDEDRLLDYLEPILVKGGNHIVDYHSSELFPERWFHLVVVLHASTEAHYDRLMARRYNDAKRDENVEAEIQCICEEEARGAYKDDIILVRENNTLDDMAATVDIIREKVEEVKASKGL</sequence>
<name>S9VL74_9TRYP</name>
<dbReference type="GO" id="GO:0016887">
    <property type="term" value="F:ATP hydrolysis activity"/>
    <property type="evidence" value="ECO:0007669"/>
    <property type="project" value="UniProtKB-UniRule"/>
</dbReference>
<dbReference type="Gene3D" id="3.40.50.300">
    <property type="entry name" value="P-loop containing nucleotide triphosphate hydrolases"/>
    <property type="match status" value="1"/>
</dbReference>
<keyword evidence="12" id="KW-1185">Reference proteome</keyword>
<feature type="binding site" evidence="10">
    <location>
        <position position="119"/>
    </location>
    <ligand>
        <name>ATP</name>
        <dbReference type="ChEBI" id="CHEBI:30616"/>
    </ligand>
</feature>
<feature type="region of interest" description="LID" evidence="10">
    <location>
        <begin position="118"/>
        <end position="128"/>
    </location>
</feature>
<evidence type="ECO:0000256" key="10">
    <source>
        <dbReference type="HAMAP-Rule" id="MF_03173"/>
    </source>
</evidence>
<dbReference type="InterPro" id="IPR020618">
    <property type="entry name" value="Adenyl_kinase_AK6"/>
</dbReference>
<keyword evidence="8 10" id="KW-0067">ATP-binding</keyword>
<dbReference type="HAMAP" id="MF_00039">
    <property type="entry name" value="Adenylate_kinase_AK6"/>
    <property type="match status" value="1"/>
</dbReference>
<keyword evidence="11" id="KW-0396">Initiation factor</keyword>
<comment type="caution">
    <text evidence="11">The sequence shown here is derived from an EMBL/GenBank/DDBJ whole genome shotgun (WGS) entry which is preliminary data.</text>
</comment>
<keyword evidence="9 10" id="KW-0539">Nucleus</keyword>
<dbReference type="EC" id="2.7.4.3" evidence="10"/>
<dbReference type="GO" id="GO:0042274">
    <property type="term" value="P:ribosomal small subunit biogenesis"/>
    <property type="evidence" value="ECO:0007669"/>
    <property type="project" value="UniProtKB-UniRule"/>
</dbReference>
<comment type="catalytic activity">
    <reaction evidence="1 10">
        <text>AMP + ATP = 2 ADP</text>
        <dbReference type="Rhea" id="RHEA:12973"/>
        <dbReference type="ChEBI" id="CHEBI:30616"/>
        <dbReference type="ChEBI" id="CHEBI:456215"/>
        <dbReference type="ChEBI" id="CHEBI:456216"/>
        <dbReference type="EC" id="2.7.4.3"/>
    </reaction>
</comment>
<dbReference type="PANTHER" id="PTHR12595:SF0">
    <property type="entry name" value="ADENYLATE KINASE ISOENZYME 6"/>
    <property type="match status" value="1"/>
</dbReference>
<dbReference type="GO" id="GO:0005634">
    <property type="term" value="C:nucleus"/>
    <property type="evidence" value="ECO:0007669"/>
    <property type="project" value="UniProtKB-SubCell"/>
</dbReference>
<dbReference type="GO" id="GO:0005524">
    <property type="term" value="F:ATP binding"/>
    <property type="evidence" value="ECO:0007669"/>
    <property type="project" value="UniProtKB-KW"/>
</dbReference>
<dbReference type="AlphaFoldDB" id="S9VL74"/>
<evidence type="ECO:0000256" key="6">
    <source>
        <dbReference type="ARBA" id="ARBA00022741"/>
    </source>
</evidence>
<reference evidence="11 12" key="1">
    <citation type="journal article" date="2013" name="PLoS ONE">
        <title>Predicting the Proteins of Angomonas deanei, Strigomonas culicis and Their Respective Endosymbionts Reveals New Aspects of the Trypanosomatidae Family.</title>
        <authorList>
            <person name="Motta M.C."/>
            <person name="Martins A.C."/>
            <person name="de Souza S.S."/>
            <person name="Catta-Preta C.M."/>
            <person name="Silva R."/>
            <person name="Klein C.C."/>
            <person name="de Almeida L.G."/>
            <person name="de Lima Cunha O."/>
            <person name="Ciapina L.P."/>
            <person name="Brocchi M."/>
            <person name="Colabardini A.C."/>
            <person name="de Araujo Lima B."/>
            <person name="Machado C.R."/>
            <person name="de Almeida Soares C.M."/>
            <person name="Probst C.M."/>
            <person name="de Menezes C.B."/>
            <person name="Thompson C.E."/>
            <person name="Bartholomeu D.C."/>
            <person name="Gradia D.F."/>
            <person name="Pavoni D.P."/>
            <person name="Grisard E.C."/>
            <person name="Fantinatti-Garboggini F."/>
            <person name="Marchini F.K."/>
            <person name="Rodrigues-Luiz G.F."/>
            <person name="Wagner G."/>
            <person name="Goldman G.H."/>
            <person name="Fietto J.L."/>
            <person name="Elias M.C."/>
            <person name="Goldman M.H."/>
            <person name="Sagot M.F."/>
            <person name="Pereira M."/>
            <person name="Stoco P.H."/>
            <person name="de Mendonca-Neto R.P."/>
            <person name="Teixeira S.M."/>
            <person name="Maciel T.E."/>
            <person name="de Oliveira Mendes T.A."/>
            <person name="Urmenyi T.P."/>
            <person name="de Souza W."/>
            <person name="Schenkman S."/>
            <person name="de Vasconcelos A.T."/>
        </authorList>
    </citation>
    <scope>NUCLEOTIDE SEQUENCE [LARGE SCALE GENOMIC DNA]</scope>
</reference>
<keyword evidence="11" id="KW-0648">Protein biosynthesis</keyword>
<evidence type="ECO:0000256" key="3">
    <source>
        <dbReference type="ARBA" id="ARBA00022517"/>
    </source>
</evidence>
<dbReference type="InterPro" id="IPR027417">
    <property type="entry name" value="P-loop_NTPase"/>
</dbReference>
<gene>
    <name evidence="11" type="ORF">STCU_05462</name>
</gene>
<evidence type="ECO:0000313" key="12">
    <source>
        <dbReference type="Proteomes" id="UP000015354"/>
    </source>
</evidence>
<keyword evidence="2 10" id="KW-0963">Cytoplasm</keyword>
<keyword evidence="3 10" id="KW-0690">Ribosome biogenesis</keyword>
<comment type="function">
    <text evidence="10">Broad-specificity nucleoside monophosphate (NMP) kinase that catalyzes the reversible transfer of the terminal phosphate group between nucleoside triphosphates and monophosphates. Has also ATPase activity. Involved in the late cytoplasmic maturation steps of the 40S ribosomal particles, specifically 18S rRNA maturation. While NMP activity is not required for ribosome maturation, ATPase activity is. Associates transiently with small ribosomal subunit protein uS11. ATP hydrolysis breaks the interaction with uS11. May temporarily remove uS11 from the ribosome to enable a conformational change of the ribosomal RNA that is needed for the final maturation step of the small ribosomal subunit. Its NMP activity may have a role in nuclear energy homeostasis.</text>
</comment>
<keyword evidence="5 10" id="KW-0808">Transferase</keyword>
<comment type="similarity">
    <text evidence="10">Belongs to the adenylate kinase family. AK6 subfamily.</text>
</comment>
<comment type="subunit">
    <text evidence="10">Interacts with small ribosomal subunit protein uS11. Not a structural component of 43S pre-ribosomes, but transiently interacts with them by binding to uS11.</text>
</comment>
<comment type="subcellular location">
    <subcellularLocation>
        <location evidence="10">Cytoplasm</location>
    </subcellularLocation>
    <subcellularLocation>
        <location evidence="10">Nucleus</location>
    </subcellularLocation>
</comment>
<comment type="caution">
    <text evidence="10">Lacks conserved residue(s) required for the propagation of feature annotation.</text>
</comment>
<proteinExistence type="inferred from homology"/>
<dbReference type="Pfam" id="PF13238">
    <property type="entry name" value="AAA_18"/>
    <property type="match status" value="1"/>
</dbReference>
<accession>S9VL74</accession>
<feature type="binding site" evidence="10">
    <location>
        <position position="21"/>
    </location>
    <ligand>
        <name>ATP</name>
        <dbReference type="ChEBI" id="CHEBI:30616"/>
    </ligand>
</feature>
<evidence type="ECO:0000256" key="4">
    <source>
        <dbReference type="ARBA" id="ARBA00022552"/>
    </source>
</evidence>
<feature type="binding site" evidence="10">
    <location>
        <position position="16"/>
    </location>
    <ligand>
        <name>ATP</name>
        <dbReference type="ChEBI" id="CHEBI:30616"/>
    </ligand>
</feature>
<dbReference type="GO" id="GO:0003743">
    <property type="term" value="F:translation initiation factor activity"/>
    <property type="evidence" value="ECO:0007669"/>
    <property type="project" value="UniProtKB-KW"/>
</dbReference>
<dbReference type="OrthoDB" id="10251185at2759"/>
<dbReference type="GO" id="GO:0005737">
    <property type="term" value="C:cytoplasm"/>
    <property type="evidence" value="ECO:0007669"/>
    <property type="project" value="UniProtKB-SubCell"/>
</dbReference>
<keyword evidence="4 10" id="KW-0698">rRNA processing</keyword>
<feature type="binding site" evidence="10">
    <location>
        <position position="19"/>
    </location>
    <ligand>
        <name>ATP</name>
        <dbReference type="ChEBI" id="CHEBI:30616"/>
    </ligand>
</feature>
<feature type="binding site" evidence="10">
    <location>
        <position position="18"/>
    </location>
    <ligand>
        <name>ATP</name>
        <dbReference type="ChEBI" id="CHEBI:30616"/>
    </ligand>
</feature>
<evidence type="ECO:0000256" key="2">
    <source>
        <dbReference type="ARBA" id="ARBA00022490"/>
    </source>
</evidence>
<dbReference type="SUPFAM" id="SSF52540">
    <property type="entry name" value="P-loop containing nucleoside triphosphate hydrolases"/>
    <property type="match status" value="1"/>
</dbReference>
<dbReference type="EMBL" id="ATMH01005462">
    <property type="protein sequence ID" value="EPY27876.1"/>
    <property type="molecule type" value="Genomic_DNA"/>
</dbReference>
<evidence type="ECO:0000313" key="11">
    <source>
        <dbReference type="EMBL" id="EPY27876.1"/>
    </source>
</evidence>
<evidence type="ECO:0000256" key="8">
    <source>
        <dbReference type="ARBA" id="ARBA00022840"/>
    </source>
</evidence>
<protein>
    <recommendedName>
        <fullName evidence="10">Adenylate kinase isoenzyme 6 homolog</fullName>
        <shortName evidence="10">AK6</shortName>
        <ecNumber evidence="10">2.7.4.3</ecNumber>
    </recommendedName>
    <alternativeName>
        <fullName evidence="10">Dual activity adenylate kinase/ATPase</fullName>
        <shortName evidence="10">AK/ATPase</shortName>
    </alternativeName>
</protein>
<dbReference type="PANTHER" id="PTHR12595">
    <property type="entry name" value="POS9-ACTIVATING FACTOR FAP7-RELATED"/>
    <property type="match status" value="1"/>
</dbReference>
<dbReference type="Proteomes" id="UP000015354">
    <property type="component" value="Unassembled WGS sequence"/>
</dbReference>
<feature type="binding site" evidence="10">
    <location>
        <position position="20"/>
    </location>
    <ligand>
        <name>ATP</name>
        <dbReference type="ChEBI" id="CHEBI:30616"/>
    </ligand>
</feature>
<evidence type="ECO:0000256" key="7">
    <source>
        <dbReference type="ARBA" id="ARBA00022777"/>
    </source>
</evidence>
<evidence type="ECO:0000256" key="9">
    <source>
        <dbReference type="ARBA" id="ARBA00023242"/>
    </source>
</evidence>
<keyword evidence="7 10" id="KW-0418">Kinase</keyword>
<dbReference type="GO" id="GO:0004017">
    <property type="term" value="F:AMP kinase activity"/>
    <property type="evidence" value="ECO:0007669"/>
    <property type="project" value="UniProtKB-UniRule"/>
</dbReference>
<keyword evidence="6 10" id="KW-0547">Nucleotide-binding</keyword>
<comment type="catalytic activity">
    <reaction evidence="10">
        <text>ATP + H2O = ADP + phosphate + H(+)</text>
        <dbReference type="Rhea" id="RHEA:13065"/>
        <dbReference type="ChEBI" id="CHEBI:15377"/>
        <dbReference type="ChEBI" id="CHEBI:15378"/>
        <dbReference type="ChEBI" id="CHEBI:30616"/>
        <dbReference type="ChEBI" id="CHEBI:43474"/>
        <dbReference type="ChEBI" id="CHEBI:456216"/>
    </reaction>
</comment>
<dbReference type="GO" id="GO:0006364">
    <property type="term" value="P:rRNA processing"/>
    <property type="evidence" value="ECO:0007669"/>
    <property type="project" value="UniProtKB-KW"/>
</dbReference>
<evidence type="ECO:0000256" key="1">
    <source>
        <dbReference type="ARBA" id="ARBA00000582"/>
    </source>
</evidence>
<evidence type="ECO:0000256" key="5">
    <source>
        <dbReference type="ARBA" id="ARBA00022679"/>
    </source>
</evidence>